<proteinExistence type="predicted"/>
<feature type="signal peptide" evidence="2">
    <location>
        <begin position="1"/>
        <end position="27"/>
    </location>
</feature>
<name>A0A502G974_9PROT</name>
<dbReference type="Proteomes" id="UP000317078">
    <property type="component" value="Unassembled WGS sequence"/>
</dbReference>
<keyword evidence="4" id="KW-1185">Reference proteome</keyword>
<dbReference type="PROSITE" id="PS51257">
    <property type="entry name" value="PROKAR_LIPOPROTEIN"/>
    <property type="match status" value="1"/>
</dbReference>
<protein>
    <recommendedName>
        <fullName evidence="5">Argininosuccinate lyase</fullName>
    </recommendedName>
</protein>
<feature type="chain" id="PRO_5021387443" description="Argininosuccinate lyase" evidence="2">
    <location>
        <begin position="28"/>
        <end position="105"/>
    </location>
</feature>
<evidence type="ECO:0000256" key="1">
    <source>
        <dbReference type="SAM" id="MobiDB-lite"/>
    </source>
</evidence>
<evidence type="ECO:0000313" key="3">
    <source>
        <dbReference type="EMBL" id="TPG58479.1"/>
    </source>
</evidence>
<reference evidence="3 4" key="1">
    <citation type="journal article" date="2019" name="Environ. Microbiol.">
        <title>Species interactions and distinct microbial communities in high Arctic permafrost affected cryosols are associated with the CH4 and CO2 gas fluxes.</title>
        <authorList>
            <person name="Altshuler I."/>
            <person name="Hamel J."/>
            <person name="Turney S."/>
            <person name="Magnuson E."/>
            <person name="Levesque R."/>
            <person name="Greer C."/>
            <person name="Whyte L.G."/>
        </authorList>
    </citation>
    <scope>NUCLEOTIDE SEQUENCE [LARGE SCALE GENOMIC DNA]</scope>
    <source>
        <strain evidence="3 4">S9.3B</strain>
    </source>
</reference>
<accession>A0A502G974</accession>
<gene>
    <name evidence="3" type="ORF">EAH89_07655</name>
</gene>
<organism evidence="3 4">
    <name type="scientific">Muricoccus nepalensis</name>
    <dbReference type="NCBI Taxonomy" id="1854500"/>
    <lineage>
        <taxon>Bacteria</taxon>
        <taxon>Pseudomonadati</taxon>
        <taxon>Pseudomonadota</taxon>
        <taxon>Alphaproteobacteria</taxon>
        <taxon>Acetobacterales</taxon>
        <taxon>Roseomonadaceae</taxon>
        <taxon>Muricoccus</taxon>
    </lineage>
</organism>
<dbReference type="AlphaFoldDB" id="A0A502G974"/>
<feature type="region of interest" description="Disordered" evidence="1">
    <location>
        <begin position="30"/>
        <end position="105"/>
    </location>
</feature>
<evidence type="ECO:0000313" key="4">
    <source>
        <dbReference type="Proteomes" id="UP000317078"/>
    </source>
</evidence>
<comment type="caution">
    <text evidence="3">The sequence shown here is derived from an EMBL/GenBank/DDBJ whole genome shotgun (WGS) entry which is preliminary data.</text>
</comment>
<dbReference type="RefSeq" id="WP_140882215.1">
    <property type="nucleotide sequence ID" value="NZ_RCZP01000005.1"/>
</dbReference>
<feature type="compositionally biased region" description="Gly residues" evidence="1">
    <location>
        <begin position="69"/>
        <end position="78"/>
    </location>
</feature>
<evidence type="ECO:0000256" key="2">
    <source>
        <dbReference type="SAM" id="SignalP"/>
    </source>
</evidence>
<dbReference type="EMBL" id="RCZP01000005">
    <property type="protein sequence ID" value="TPG58479.1"/>
    <property type="molecule type" value="Genomic_DNA"/>
</dbReference>
<feature type="compositionally biased region" description="Polar residues" evidence="1">
    <location>
        <begin position="81"/>
        <end position="92"/>
    </location>
</feature>
<evidence type="ECO:0008006" key="5">
    <source>
        <dbReference type="Google" id="ProtNLM"/>
    </source>
</evidence>
<sequence>MTKPSTMLRGGAFLLGMGLLAACQGPAGPVDLSSRRERQGGPMTAATPAPLMTDPAGNTTRREAIGGPLSPGGTGAVGVGSPSSAPARTLNRTPGVFDDNRGAPL</sequence>
<keyword evidence="2" id="KW-0732">Signal</keyword>